<dbReference type="GeneID" id="114648388"/>
<dbReference type="Gene3D" id="3.30.420.210">
    <property type="entry name" value="SEP domain"/>
    <property type="match status" value="1"/>
</dbReference>
<dbReference type="OrthoDB" id="25887at2759"/>
<keyword evidence="5" id="KW-1185">Reference proteome</keyword>
<proteinExistence type="predicted"/>
<dbReference type="GO" id="GO:0005829">
    <property type="term" value="C:cytosol"/>
    <property type="evidence" value="ECO:0007669"/>
    <property type="project" value="TreeGrafter"/>
</dbReference>
<feature type="domain" description="UBX" evidence="2">
    <location>
        <begin position="161"/>
        <end position="238"/>
    </location>
</feature>
<reference evidence="4" key="2">
    <citation type="submission" date="2025-08" db="UniProtKB">
        <authorList>
            <consortium name="Ensembl"/>
        </authorList>
    </citation>
    <scope>IDENTIFICATION</scope>
</reference>
<dbReference type="GO" id="GO:0007030">
    <property type="term" value="P:Golgi organization"/>
    <property type="evidence" value="ECO:0007669"/>
    <property type="project" value="TreeGrafter"/>
</dbReference>
<dbReference type="SUPFAM" id="SSF54236">
    <property type="entry name" value="Ubiquitin-like"/>
    <property type="match status" value="1"/>
</dbReference>
<accession>A0A8C4RFR3</accession>
<evidence type="ECO:0000259" key="3">
    <source>
        <dbReference type="PROSITE" id="PS51399"/>
    </source>
</evidence>
<protein>
    <submittedName>
        <fullName evidence="4">UBX domain protein 2A</fullName>
    </submittedName>
</protein>
<organism evidence="4 5">
    <name type="scientific">Erpetoichthys calabaricus</name>
    <name type="common">Rope fish</name>
    <name type="synonym">Calamoichthys calabaricus</name>
    <dbReference type="NCBI Taxonomy" id="27687"/>
    <lineage>
        <taxon>Eukaryota</taxon>
        <taxon>Metazoa</taxon>
        <taxon>Chordata</taxon>
        <taxon>Craniata</taxon>
        <taxon>Vertebrata</taxon>
        <taxon>Euteleostomi</taxon>
        <taxon>Actinopterygii</taxon>
        <taxon>Polypteriformes</taxon>
        <taxon>Polypteridae</taxon>
        <taxon>Erpetoichthys</taxon>
    </lineage>
</organism>
<dbReference type="GO" id="GO:0005634">
    <property type="term" value="C:nucleus"/>
    <property type="evidence" value="ECO:0007669"/>
    <property type="project" value="TreeGrafter"/>
</dbReference>
<feature type="region of interest" description="Disordered" evidence="1">
    <location>
        <begin position="1"/>
        <end position="23"/>
    </location>
</feature>
<evidence type="ECO:0000313" key="5">
    <source>
        <dbReference type="Proteomes" id="UP000694620"/>
    </source>
</evidence>
<dbReference type="GO" id="GO:0031468">
    <property type="term" value="P:nuclear membrane reassembly"/>
    <property type="evidence" value="ECO:0007669"/>
    <property type="project" value="TreeGrafter"/>
</dbReference>
<dbReference type="FunFam" id="3.10.20.90:FF:000164">
    <property type="entry name" value="UBX domain-containing protein 2A"/>
    <property type="match status" value="1"/>
</dbReference>
<dbReference type="InterPro" id="IPR029071">
    <property type="entry name" value="Ubiquitin-like_domsf"/>
</dbReference>
<dbReference type="RefSeq" id="XP_051780895.1">
    <property type="nucleotide sequence ID" value="XM_051924935.1"/>
</dbReference>
<dbReference type="GO" id="GO:0043161">
    <property type="term" value="P:proteasome-mediated ubiquitin-dependent protein catabolic process"/>
    <property type="evidence" value="ECO:0007669"/>
    <property type="project" value="TreeGrafter"/>
</dbReference>
<dbReference type="InterPro" id="IPR012989">
    <property type="entry name" value="SEP_domain"/>
</dbReference>
<name>A0A8C4RFR3_ERPCA</name>
<dbReference type="SMART" id="SM00166">
    <property type="entry name" value="UBX"/>
    <property type="match status" value="1"/>
</dbReference>
<dbReference type="Pfam" id="PF08059">
    <property type="entry name" value="SEP"/>
    <property type="match status" value="1"/>
</dbReference>
<dbReference type="PANTHER" id="PTHR23333">
    <property type="entry name" value="UBX DOMAIN CONTAINING PROTEIN"/>
    <property type="match status" value="1"/>
</dbReference>
<dbReference type="Proteomes" id="UP000694620">
    <property type="component" value="Chromosome 3"/>
</dbReference>
<feature type="domain" description="SEP" evidence="3">
    <location>
        <begin position="50"/>
        <end position="115"/>
    </location>
</feature>
<evidence type="ECO:0000256" key="1">
    <source>
        <dbReference type="SAM" id="MobiDB-lite"/>
    </source>
</evidence>
<dbReference type="GO" id="GO:0061025">
    <property type="term" value="P:membrane fusion"/>
    <property type="evidence" value="ECO:0007669"/>
    <property type="project" value="TreeGrafter"/>
</dbReference>
<dbReference type="PROSITE" id="PS51399">
    <property type="entry name" value="SEP"/>
    <property type="match status" value="1"/>
</dbReference>
<sequence>MKDLGNTQKDGEIDGEENCDEQIHMDRSFSVEDLLDEVEKIGTVSSSEEKAEIVVKLWKNGFTVNDGSLRSYNDTEDQQFLESIKRGELPHELERSFPEEELEVKVKDYKEEQYIPGKKEFHPFTGRGYRLGSATPKVITKSQPSCEVTEESMDPVVTISDLQPVTNIQIWMADGRRLVQKFNLTHRISDVQSFIEKSQGPSLNGPFILTTSLPFRELNEEDLSLQEAGLQNAVIVQRLLKDESPFGHS</sequence>
<dbReference type="GO" id="GO:0000045">
    <property type="term" value="P:autophagosome assembly"/>
    <property type="evidence" value="ECO:0007669"/>
    <property type="project" value="TreeGrafter"/>
</dbReference>
<gene>
    <name evidence="4" type="primary">UBXN2A</name>
    <name evidence="4" type="synonym">ubxn2a</name>
</gene>
<dbReference type="Pfam" id="PF00789">
    <property type="entry name" value="UBX"/>
    <property type="match status" value="1"/>
</dbReference>
<reference evidence="4" key="1">
    <citation type="submission" date="2021-06" db="EMBL/GenBank/DDBJ databases">
        <authorList>
            <consortium name="Wellcome Sanger Institute Data Sharing"/>
        </authorList>
    </citation>
    <scope>NUCLEOTIDE SEQUENCE [LARGE SCALE GENOMIC DNA]</scope>
</reference>
<dbReference type="InterPro" id="IPR001012">
    <property type="entry name" value="UBX_dom"/>
</dbReference>
<evidence type="ECO:0000313" key="4">
    <source>
        <dbReference type="Ensembl" id="ENSECRP00000001816.1"/>
    </source>
</evidence>
<dbReference type="GO" id="GO:0043130">
    <property type="term" value="F:ubiquitin binding"/>
    <property type="evidence" value="ECO:0007669"/>
    <property type="project" value="TreeGrafter"/>
</dbReference>
<dbReference type="PROSITE" id="PS50033">
    <property type="entry name" value="UBX"/>
    <property type="match status" value="1"/>
</dbReference>
<dbReference type="Gene3D" id="3.10.20.90">
    <property type="entry name" value="Phosphatidylinositol 3-kinase Catalytic Subunit, Chain A, domain 1"/>
    <property type="match status" value="1"/>
</dbReference>
<dbReference type="PANTHER" id="PTHR23333:SF16">
    <property type="entry name" value="UBX DOMAIN-CONTAINING PROTEIN 2A"/>
    <property type="match status" value="1"/>
</dbReference>
<dbReference type="InterPro" id="IPR036241">
    <property type="entry name" value="NSFL1C_SEP_dom_sf"/>
</dbReference>
<dbReference type="GeneTree" id="ENSGT00520000055567"/>
<evidence type="ECO:0000259" key="2">
    <source>
        <dbReference type="PROSITE" id="PS50033"/>
    </source>
</evidence>
<dbReference type="SMART" id="SM00553">
    <property type="entry name" value="SEP"/>
    <property type="match status" value="1"/>
</dbReference>
<dbReference type="Ensembl" id="ENSECRT00000001840.1">
    <property type="protein sequence ID" value="ENSECRP00000001816.1"/>
    <property type="gene ID" value="ENSECRG00000001256.1"/>
</dbReference>
<dbReference type="AlphaFoldDB" id="A0A8C4RFR3"/>
<dbReference type="SUPFAM" id="SSF102848">
    <property type="entry name" value="NSFL1 (p97 ATPase) cofactor p47, SEP domain"/>
    <property type="match status" value="1"/>
</dbReference>
<dbReference type="RefSeq" id="XP_028653211.1">
    <property type="nucleotide sequence ID" value="XM_028797378.2"/>
</dbReference>
<reference evidence="4" key="3">
    <citation type="submission" date="2025-09" db="UniProtKB">
        <authorList>
            <consortium name="Ensembl"/>
        </authorList>
    </citation>
    <scope>IDENTIFICATION</scope>
</reference>